<dbReference type="AlphaFoldDB" id="A0A1R3HEA2"/>
<dbReference type="EMBL" id="AWWV01012175">
    <property type="protein sequence ID" value="OMO68676.1"/>
    <property type="molecule type" value="Genomic_DNA"/>
</dbReference>
<gene>
    <name evidence="2" type="ORF">CCACVL1_19871</name>
</gene>
<dbReference type="Gramene" id="OMO68676">
    <property type="protein sequence ID" value="OMO68676"/>
    <property type="gene ID" value="CCACVL1_19871"/>
</dbReference>
<feature type="compositionally biased region" description="Basic residues" evidence="1">
    <location>
        <begin position="275"/>
        <end position="285"/>
    </location>
</feature>
<keyword evidence="3" id="KW-1185">Reference proteome</keyword>
<evidence type="ECO:0000256" key="1">
    <source>
        <dbReference type="SAM" id="MobiDB-lite"/>
    </source>
</evidence>
<accession>A0A1R3HEA2</accession>
<proteinExistence type="predicted"/>
<dbReference type="OrthoDB" id="1684781at2759"/>
<evidence type="ECO:0000313" key="3">
    <source>
        <dbReference type="Proteomes" id="UP000188268"/>
    </source>
</evidence>
<reference evidence="2 3" key="1">
    <citation type="submission" date="2013-09" db="EMBL/GenBank/DDBJ databases">
        <title>Corchorus capsularis genome sequencing.</title>
        <authorList>
            <person name="Alam M."/>
            <person name="Haque M.S."/>
            <person name="Islam M.S."/>
            <person name="Emdad E.M."/>
            <person name="Islam M.M."/>
            <person name="Ahmed B."/>
            <person name="Halim A."/>
            <person name="Hossen Q.M.M."/>
            <person name="Hossain M.Z."/>
            <person name="Ahmed R."/>
            <person name="Khan M.M."/>
            <person name="Islam R."/>
            <person name="Rashid M.M."/>
            <person name="Khan S.A."/>
            <person name="Rahman M.S."/>
            <person name="Alam M."/>
        </authorList>
    </citation>
    <scope>NUCLEOTIDE SEQUENCE [LARGE SCALE GENOMIC DNA]</scope>
    <source>
        <strain evidence="3">cv. CVL-1</strain>
        <tissue evidence="2">Whole seedling</tissue>
    </source>
</reference>
<comment type="caution">
    <text evidence="2">The sequence shown here is derived from an EMBL/GenBank/DDBJ whole genome shotgun (WGS) entry which is preliminary data.</text>
</comment>
<sequence>MKFMKLGSKPDTFHSDGNDVSSTVLQPWCVSAQTVGSTGGTLTIVDERTRKKCQVPVSSEGIVKAADFKKDLHKIHISIRVKDHSAKYLAYHMIDEKNLQKPTVEFLLKGVAVIMVRVRMIVVVLHMTLLTMTIPRTSIDIRIFVVFWCHQFVVAAKEESKNDIDVIGDPDIGITSLPSNDAKLITSTVSLPRDIDVKIKYEMRREVTNVEDDNSDSRNEENQSSTDEDYRSEGENEGESRSGRDHGGSENESDGASNDNSDDDHPRVVGIRVSFTKKNKKSERE</sequence>
<feature type="compositionally biased region" description="Basic and acidic residues" evidence="1">
    <location>
        <begin position="228"/>
        <end position="249"/>
    </location>
</feature>
<organism evidence="2 3">
    <name type="scientific">Corchorus capsularis</name>
    <name type="common">Jute</name>
    <dbReference type="NCBI Taxonomy" id="210143"/>
    <lineage>
        <taxon>Eukaryota</taxon>
        <taxon>Viridiplantae</taxon>
        <taxon>Streptophyta</taxon>
        <taxon>Embryophyta</taxon>
        <taxon>Tracheophyta</taxon>
        <taxon>Spermatophyta</taxon>
        <taxon>Magnoliopsida</taxon>
        <taxon>eudicotyledons</taxon>
        <taxon>Gunneridae</taxon>
        <taxon>Pentapetalae</taxon>
        <taxon>rosids</taxon>
        <taxon>malvids</taxon>
        <taxon>Malvales</taxon>
        <taxon>Malvaceae</taxon>
        <taxon>Grewioideae</taxon>
        <taxon>Apeibeae</taxon>
        <taxon>Corchorus</taxon>
    </lineage>
</organism>
<dbReference type="Proteomes" id="UP000188268">
    <property type="component" value="Unassembled WGS sequence"/>
</dbReference>
<protein>
    <submittedName>
        <fullName evidence="2">Uncharacterized protein</fullName>
    </submittedName>
</protein>
<dbReference type="STRING" id="210143.A0A1R3HEA2"/>
<evidence type="ECO:0000313" key="2">
    <source>
        <dbReference type="EMBL" id="OMO68676.1"/>
    </source>
</evidence>
<feature type="region of interest" description="Disordered" evidence="1">
    <location>
        <begin position="207"/>
        <end position="285"/>
    </location>
</feature>
<name>A0A1R3HEA2_COCAP</name>